<dbReference type="Proteomes" id="UP000603865">
    <property type="component" value="Unassembled WGS sequence"/>
</dbReference>
<organism evidence="2 3">
    <name type="scientific">Deinococcus ruber</name>
    <dbReference type="NCBI Taxonomy" id="1848197"/>
    <lineage>
        <taxon>Bacteria</taxon>
        <taxon>Thermotogati</taxon>
        <taxon>Deinococcota</taxon>
        <taxon>Deinococci</taxon>
        <taxon>Deinococcales</taxon>
        <taxon>Deinococcaceae</taxon>
        <taxon>Deinococcus</taxon>
    </lineage>
</organism>
<gene>
    <name evidence="2" type="ORF">GCM10008957_32160</name>
</gene>
<reference evidence="2" key="2">
    <citation type="submission" date="2020-09" db="EMBL/GenBank/DDBJ databases">
        <authorList>
            <person name="Sun Q."/>
            <person name="Ohkuma M."/>
        </authorList>
    </citation>
    <scope>NUCLEOTIDE SEQUENCE</scope>
    <source>
        <strain evidence="2">JCM 31311</strain>
    </source>
</reference>
<evidence type="ECO:0000256" key="1">
    <source>
        <dbReference type="SAM" id="MobiDB-lite"/>
    </source>
</evidence>
<dbReference type="AlphaFoldDB" id="A0A918FAU4"/>
<feature type="region of interest" description="Disordered" evidence="1">
    <location>
        <begin position="1"/>
        <end position="25"/>
    </location>
</feature>
<name>A0A918FAU4_9DEIO</name>
<evidence type="ECO:0000313" key="3">
    <source>
        <dbReference type="Proteomes" id="UP000603865"/>
    </source>
</evidence>
<proteinExistence type="predicted"/>
<accession>A0A918FAU4</accession>
<dbReference type="EMBL" id="BMQL01000020">
    <property type="protein sequence ID" value="GGR17129.1"/>
    <property type="molecule type" value="Genomic_DNA"/>
</dbReference>
<reference evidence="2" key="1">
    <citation type="journal article" date="2014" name="Int. J. Syst. Evol. Microbiol.">
        <title>Complete genome sequence of Corynebacterium casei LMG S-19264T (=DSM 44701T), isolated from a smear-ripened cheese.</title>
        <authorList>
            <consortium name="US DOE Joint Genome Institute (JGI-PGF)"/>
            <person name="Walter F."/>
            <person name="Albersmeier A."/>
            <person name="Kalinowski J."/>
            <person name="Ruckert C."/>
        </authorList>
    </citation>
    <scope>NUCLEOTIDE SEQUENCE</scope>
    <source>
        <strain evidence="2">JCM 31311</strain>
    </source>
</reference>
<keyword evidence="3" id="KW-1185">Reference proteome</keyword>
<protein>
    <submittedName>
        <fullName evidence="2">Uncharacterized protein</fullName>
    </submittedName>
</protein>
<comment type="caution">
    <text evidence="2">The sequence shown here is derived from an EMBL/GenBank/DDBJ whole genome shotgun (WGS) entry which is preliminary data.</text>
</comment>
<evidence type="ECO:0000313" key="2">
    <source>
        <dbReference type="EMBL" id="GGR17129.1"/>
    </source>
</evidence>
<dbReference type="RefSeq" id="WP_189091545.1">
    <property type="nucleotide sequence ID" value="NZ_BMQL01000020.1"/>
</dbReference>
<sequence>MHIDTQTNPATTSAPGTPTAAAAPALTGTPLSVAAFKRELRPGRRFSCVHRNQQIGAIPAGKQPPNVRTVTHVGSRDLEVNAPDLAHDRAFLTYPTQKSGSWLEQTATGFIFAYASGLRCVYQWLD</sequence>
<feature type="compositionally biased region" description="Low complexity" evidence="1">
    <location>
        <begin position="9"/>
        <end position="25"/>
    </location>
</feature>